<proteinExistence type="predicted"/>
<reference evidence="2" key="1">
    <citation type="journal article" date="2019" name="Int. J. Syst. Evol. Microbiol.">
        <title>The Global Catalogue of Microorganisms (GCM) 10K type strain sequencing project: providing services to taxonomists for standard genome sequencing and annotation.</title>
        <authorList>
            <consortium name="The Broad Institute Genomics Platform"/>
            <consortium name="The Broad Institute Genome Sequencing Center for Infectious Disease"/>
            <person name="Wu L."/>
            <person name="Ma J."/>
        </authorList>
    </citation>
    <scope>NUCLEOTIDE SEQUENCE [LARGE SCALE GENOMIC DNA]</scope>
    <source>
        <strain evidence="2">CCTCC AB 2013263</strain>
    </source>
</reference>
<protein>
    <submittedName>
        <fullName evidence="1">Uncharacterized protein</fullName>
    </submittedName>
</protein>
<evidence type="ECO:0000313" key="2">
    <source>
        <dbReference type="Proteomes" id="UP001595748"/>
    </source>
</evidence>
<keyword evidence="2" id="KW-1185">Reference proteome</keyword>
<dbReference type="Proteomes" id="UP001595748">
    <property type="component" value="Unassembled WGS sequence"/>
</dbReference>
<sequence length="107" mass="11992">MKKFAFLLIPLFAASCGQSFIGNDTPSGELMAPAEYENALNWSRQRVKEFKDESSSKNMSAQMMMKEYYLGTMVNEKVCGLVAIALHDEGGGYYYCKGTKLYMDDGK</sequence>
<dbReference type="EMBL" id="JBHRZF010000121">
    <property type="protein sequence ID" value="MFC3861097.1"/>
    <property type="molecule type" value="Genomic_DNA"/>
</dbReference>
<gene>
    <name evidence="1" type="ORF">ACFOPQ_10030</name>
</gene>
<evidence type="ECO:0000313" key="1">
    <source>
        <dbReference type="EMBL" id="MFC3861097.1"/>
    </source>
</evidence>
<dbReference type="RefSeq" id="WP_380077660.1">
    <property type="nucleotide sequence ID" value="NZ_JBHRZF010000121.1"/>
</dbReference>
<name>A0ABV8A5W9_9DEIO</name>
<dbReference type="PROSITE" id="PS51257">
    <property type="entry name" value="PROKAR_LIPOPROTEIN"/>
    <property type="match status" value="1"/>
</dbReference>
<accession>A0ABV8A5W9</accession>
<organism evidence="1 2">
    <name type="scientific">Deinococcus antarcticus</name>
    <dbReference type="NCBI Taxonomy" id="1298767"/>
    <lineage>
        <taxon>Bacteria</taxon>
        <taxon>Thermotogati</taxon>
        <taxon>Deinococcota</taxon>
        <taxon>Deinococci</taxon>
        <taxon>Deinococcales</taxon>
        <taxon>Deinococcaceae</taxon>
        <taxon>Deinococcus</taxon>
    </lineage>
</organism>
<comment type="caution">
    <text evidence="1">The sequence shown here is derived from an EMBL/GenBank/DDBJ whole genome shotgun (WGS) entry which is preliminary data.</text>
</comment>